<evidence type="ECO:0000256" key="6">
    <source>
        <dbReference type="ARBA" id="ARBA00023002"/>
    </source>
</evidence>
<evidence type="ECO:0000256" key="2">
    <source>
        <dbReference type="ARBA" id="ARBA00009539"/>
    </source>
</evidence>
<comment type="function">
    <text evidence="7 8">Key enzyme in folate metabolism. Catalyzes an essential reaction for de novo glycine and purine synthesis, and for DNA precursor synthesis.</text>
</comment>
<evidence type="ECO:0000256" key="4">
    <source>
        <dbReference type="ARBA" id="ARBA00022563"/>
    </source>
</evidence>
<dbReference type="GO" id="GO:0005829">
    <property type="term" value="C:cytosol"/>
    <property type="evidence" value="ECO:0007669"/>
    <property type="project" value="TreeGrafter"/>
</dbReference>
<dbReference type="Pfam" id="PF00186">
    <property type="entry name" value="DHFR_1"/>
    <property type="match status" value="1"/>
</dbReference>
<comment type="similarity">
    <text evidence="2 8">Belongs to the dihydrofolate reductase family.</text>
</comment>
<dbReference type="GO" id="GO:0006730">
    <property type="term" value="P:one-carbon metabolic process"/>
    <property type="evidence" value="ECO:0007669"/>
    <property type="project" value="UniProtKB-KW"/>
</dbReference>
<dbReference type="GO" id="GO:0046452">
    <property type="term" value="P:dihydrofolate metabolic process"/>
    <property type="evidence" value="ECO:0007669"/>
    <property type="project" value="TreeGrafter"/>
</dbReference>
<dbReference type="GO" id="GO:0046655">
    <property type="term" value="P:folic acid metabolic process"/>
    <property type="evidence" value="ECO:0007669"/>
    <property type="project" value="TreeGrafter"/>
</dbReference>
<dbReference type="GO" id="GO:0046654">
    <property type="term" value="P:tetrahydrofolate biosynthetic process"/>
    <property type="evidence" value="ECO:0007669"/>
    <property type="project" value="UniProtKB-UniPathway"/>
</dbReference>
<keyword evidence="11" id="KW-1185">Reference proteome</keyword>
<evidence type="ECO:0000313" key="11">
    <source>
        <dbReference type="Proteomes" id="UP000295357"/>
    </source>
</evidence>
<dbReference type="EC" id="1.5.1.3" evidence="3 8"/>
<comment type="catalytic activity">
    <reaction evidence="8">
        <text>(6S)-5,6,7,8-tetrahydrofolate + NADP(+) = 7,8-dihydrofolate + NADPH + H(+)</text>
        <dbReference type="Rhea" id="RHEA:15009"/>
        <dbReference type="ChEBI" id="CHEBI:15378"/>
        <dbReference type="ChEBI" id="CHEBI:57451"/>
        <dbReference type="ChEBI" id="CHEBI:57453"/>
        <dbReference type="ChEBI" id="CHEBI:57783"/>
        <dbReference type="ChEBI" id="CHEBI:58349"/>
        <dbReference type="EC" id="1.5.1.3"/>
    </reaction>
</comment>
<dbReference type="Proteomes" id="UP000295357">
    <property type="component" value="Unassembled WGS sequence"/>
</dbReference>
<dbReference type="PANTHER" id="PTHR48069">
    <property type="entry name" value="DIHYDROFOLATE REDUCTASE"/>
    <property type="match status" value="1"/>
</dbReference>
<dbReference type="PROSITE" id="PS51330">
    <property type="entry name" value="DHFR_2"/>
    <property type="match status" value="1"/>
</dbReference>
<dbReference type="GO" id="GO:0070401">
    <property type="term" value="F:NADP+ binding"/>
    <property type="evidence" value="ECO:0007669"/>
    <property type="project" value="UniProtKB-ARBA"/>
</dbReference>
<dbReference type="UniPathway" id="UPA00077">
    <property type="reaction ID" value="UER00158"/>
</dbReference>
<evidence type="ECO:0000256" key="3">
    <source>
        <dbReference type="ARBA" id="ARBA00012856"/>
    </source>
</evidence>
<evidence type="ECO:0000256" key="7">
    <source>
        <dbReference type="ARBA" id="ARBA00025067"/>
    </source>
</evidence>
<evidence type="ECO:0000256" key="8">
    <source>
        <dbReference type="PIRNR" id="PIRNR000194"/>
    </source>
</evidence>
<gene>
    <name evidence="10" type="ORF">DFR39_104124</name>
</gene>
<comment type="caution">
    <text evidence="10">The sequence shown here is derived from an EMBL/GenBank/DDBJ whole genome shotgun (WGS) entry which is preliminary data.</text>
</comment>
<keyword evidence="4 8" id="KW-0554">One-carbon metabolism</keyword>
<dbReference type="GO" id="GO:0004146">
    <property type="term" value="F:dihydrofolate reductase activity"/>
    <property type="evidence" value="ECO:0007669"/>
    <property type="project" value="UniProtKB-EC"/>
</dbReference>
<evidence type="ECO:0000313" key="10">
    <source>
        <dbReference type="EMBL" id="TDP09563.1"/>
    </source>
</evidence>
<evidence type="ECO:0000256" key="1">
    <source>
        <dbReference type="ARBA" id="ARBA00004903"/>
    </source>
</evidence>
<dbReference type="InterPro" id="IPR001796">
    <property type="entry name" value="DHFR_dom"/>
</dbReference>
<evidence type="ECO:0000256" key="5">
    <source>
        <dbReference type="ARBA" id="ARBA00022857"/>
    </source>
</evidence>
<reference evidence="10 11" key="1">
    <citation type="submission" date="2019-03" db="EMBL/GenBank/DDBJ databases">
        <title>Genomic Encyclopedia of Type Strains, Phase IV (KMG-IV): sequencing the most valuable type-strain genomes for metagenomic binning, comparative biology and taxonomic classification.</title>
        <authorList>
            <person name="Goeker M."/>
        </authorList>
    </citation>
    <scope>NUCLEOTIDE SEQUENCE [LARGE SCALE GENOMIC DNA]</scope>
    <source>
        <strain evidence="10 11">DSM 25082</strain>
    </source>
</reference>
<dbReference type="CDD" id="cd00209">
    <property type="entry name" value="DHFR"/>
    <property type="match status" value="1"/>
</dbReference>
<proteinExistence type="inferred from homology"/>
<keyword evidence="6 8" id="KW-0560">Oxidoreductase</keyword>
<dbReference type="RefSeq" id="WP_133603547.1">
    <property type="nucleotide sequence ID" value="NZ_JAUFPJ010000004.1"/>
</dbReference>
<accession>A0A4R6N331</accession>
<dbReference type="AlphaFoldDB" id="A0A4R6N331"/>
<dbReference type="PRINTS" id="PR00070">
    <property type="entry name" value="DHFR"/>
</dbReference>
<dbReference type="InterPro" id="IPR012259">
    <property type="entry name" value="DHFR"/>
</dbReference>
<dbReference type="FunFam" id="3.40.430.10:FF:000001">
    <property type="entry name" value="Dihydrofolate reductase"/>
    <property type="match status" value="1"/>
</dbReference>
<evidence type="ECO:0000259" key="9">
    <source>
        <dbReference type="PROSITE" id="PS51330"/>
    </source>
</evidence>
<keyword evidence="5 8" id="KW-0521">NADP</keyword>
<dbReference type="InterPro" id="IPR024072">
    <property type="entry name" value="DHFR-like_dom_sf"/>
</dbReference>
<dbReference type="Gene3D" id="3.40.430.10">
    <property type="entry name" value="Dihydrofolate Reductase, subunit A"/>
    <property type="match status" value="1"/>
</dbReference>
<organism evidence="10 11">
    <name type="scientific">Roseateles asaccharophilus</name>
    <dbReference type="NCBI Taxonomy" id="582607"/>
    <lineage>
        <taxon>Bacteria</taxon>
        <taxon>Pseudomonadati</taxon>
        <taxon>Pseudomonadota</taxon>
        <taxon>Betaproteobacteria</taxon>
        <taxon>Burkholderiales</taxon>
        <taxon>Sphaerotilaceae</taxon>
        <taxon>Roseateles</taxon>
    </lineage>
</organism>
<dbReference type="PANTHER" id="PTHR48069:SF3">
    <property type="entry name" value="DIHYDROFOLATE REDUCTASE"/>
    <property type="match status" value="1"/>
</dbReference>
<name>A0A4R6N331_9BURK</name>
<dbReference type="SUPFAM" id="SSF53597">
    <property type="entry name" value="Dihydrofolate reductase-like"/>
    <property type="match status" value="1"/>
</dbReference>
<protein>
    <recommendedName>
        <fullName evidence="3 8">Dihydrofolate reductase</fullName>
        <ecNumber evidence="3 8">1.5.1.3</ecNumber>
    </recommendedName>
</protein>
<dbReference type="EMBL" id="SNXE01000004">
    <property type="protein sequence ID" value="TDP09563.1"/>
    <property type="molecule type" value="Genomic_DNA"/>
</dbReference>
<dbReference type="OrthoDB" id="9804315at2"/>
<feature type="domain" description="DHFR" evidence="9">
    <location>
        <begin position="3"/>
        <end position="167"/>
    </location>
</feature>
<sequence>MSRITLIAAVAHDRGIGRGNELLARIPEDMARFKALTLGHPVIMGRKTWDSIPARFRPLPGRRNLVLSRQPGLQLQGAETFSSLEAALAACAEAPEVFVMGGAEIYALALPRADVLELTELDTVFEGADAFFPAWSPAQFQLQSTEQHHSPAERGHGWDYRFASYARRPCG</sequence>
<comment type="pathway">
    <text evidence="1 8">Cofactor biosynthesis; tetrahydrofolate biosynthesis; 5,6,7,8-tetrahydrofolate from 7,8-dihydrofolate: step 1/1.</text>
</comment>
<dbReference type="PIRSF" id="PIRSF000194">
    <property type="entry name" value="DHFR"/>
    <property type="match status" value="1"/>
</dbReference>